<evidence type="ECO:0000256" key="1">
    <source>
        <dbReference type="ARBA" id="ARBA00004141"/>
    </source>
</evidence>
<keyword evidence="5 7" id="KW-0472">Membrane</keyword>
<dbReference type="KEGG" id="tmn:UCRPA7_1860"/>
<feature type="transmembrane region" description="Helical" evidence="7">
    <location>
        <begin position="383"/>
        <end position="405"/>
    </location>
</feature>
<feature type="transmembrane region" description="Helical" evidence="7">
    <location>
        <begin position="450"/>
        <end position="473"/>
    </location>
</feature>
<feature type="region of interest" description="Disordered" evidence="6">
    <location>
        <begin position="1"/>
        <end position="37"/>
    </location>
</feature>
<keyword evidence="2" id="KW-0813">Transport</keyword>
<dbReference type="Pfam" id="PF07690">
    <property type="entry name" value="MFS_1"/>
    <property type="match status" value="1"/>
</dbReference>
<dbReference type="RefSeq" id="XP_007912630.1">
    <property type="nucleotide sequence ID" value="XM_007914439.1"/>
</dbReference>
<evidence type="ECO:0000259" key="8">
    <source>
        <dbReference type="PROSITE" id="PS50850"/>
    </source>
</evidence>
<gene>
    <name evidence="9" type="ORF">UCRPA7_1860</name>
</gene>
<dbReference type="AlphaFoldDB" id="R8BTK0"/>
<evidence type="ECO:0000256" key="3">
    <source>
        <dbReference type="ARBA" id="ARBA00022692"/>
    </source>
</evidence>
<evidence type="ECO:0000313" key="10">
    <source>
        <dbReference type="Proteomes" id="UP000014074"/>
    </source>
</evidence>
<keyword evidence="10" id="KW-1185">Reference proteome</keyword>
<feature type="transmembrane region" description="Helical" evidence="7">
    <location>
        <begin position="327"/>
        <end position="345"/>
    </location>
</feature>
<dbReference type="FunFam" id="1.20.1250.20:FF:000188">
    <property type="entry name" value="MFS general substrate transporter"/>
    <property type="match status" value="1"/>
</dbReference>
<dbReference type="Gene3D" id="1.20.1250.20">
    <property type="entry name" value="MFS general substrate transporter like domains"/>
    <property type="match status" value="2"/>
</dbReference>
<dbReference type="GO" id="GO:0016020">
    <property type="term" value="C:membrane"/>
    <property type="evidence" value="ECO:0007669"/>
    <property type="project" value="UniProtKB-SubCell"/>
</dbReference>
<dbReference type="InterPro" id="IPR020846">
    <property type="entry name" value="MFS_dom"/>
</dbReference>
<keyword evidence="4 7" id="KW-1133">Transmembrane helix</keyword>
<comment type="subcellular location">
    <subcellularLocation>
        <location evidence="1">Membrane</location>
        <topology evidence="1">Multi-pass membrane protein</topology>
    </subcellularLocation>
</comment>
<feature type="transmembrane region" description="Helical" evidence="7">
    <location>
        <begin position="417"/>
        <end position="438"/>
    </location>
</feature>
<feature type="transmembrane region" description="Helical" evidence="7">
    <location>
        <begin position="291"/>
        <end position="315"/>
    </location>
</feature>
<organism evidence="9 10">
    <name type="scientific">Phaeoacremonium minimum (strain UCR-PA7)</name>
    <name type="common">Esca disease fungus</name>
    <name type="synonym">Togninia minima</name>
    <dbReference type="NCBI Taxonomy" id="1286976"/>
    <lineage>
        <taxon>Eukaryota</taxon>
        <taxon>Fungi</taxon>
        <taxon>Dikarya</taxon>
        <taxon>Ascomycota</taxon>
        <taxon>Pezizomycotina</taxon>
        <taxon>Sordariomycetes</taxon>
        <taxon>Sordariomycetidae</taxon>
        <taxon>Togniniales</taxon>
        <taxon>Togniniaceae</taxon>
        <taxon>Phaeoacremonium</taxon>
    </lineage>
</organism>
<protein>
    <submittedName>
        <fullName evidence="9">Putative mfs transporter protein</fullName>
    </submittedName>
</protein>
<evidence type="ECO:0000256" key="2">
    <source>
        <dbReference type="ARBA" id="ARBA00022448"/>
    </source>
</evidence>
<dbReference type="SUPFAM" id="SSF103473">
    <property type="entry name" value="MFS general substrate transporter"/>
    <property type="match status" value="1"/>
</dbReference>
<feature type="transmembrane region" description="Helical" evidence="7">
    <location>
        <begin position="352"/>
        <end position="371"/>
    </location>
</feature>
<evidence type="ECO:0000313" key="9">
    <source>
        <dbReference type="EMBL" id="EOO02634.1"/>
    </source>
</evidence>
<keyword evidence="3 7" id="KW-0812">Transmembrane</keyword>
<accession>R8BTK0</accession>
<dbReference type="HOGENOM" id="CLU_001265_0_1_1"/>
<evidence type="ECO:0000256" key="7">
    <source>
        <dbReference type="SAM" id="Phobius"/>
    </source>
</evidence>
<evidence type="ECO:0000256" key="5">
    <source>
        <dbReference type="ARBA" id="ARBA00023136"/>
    </source>
</evidence>
<dbReference type="FunFam" id="1.20.1250.20:FF:000013">
    <property type="entry name" value="MFS general substrate transporter"/>
    <property type="match status" value="1"/>
</dbReference>
<feature type="transmembrane region" description="Helical" evidence="7">
    <location>
        <begin position="219"/>
        <end position="242"/>
    </location>
</feature>
<proteinExistence type="predicted"/>
<dbReference type="InterPro" id="IPR011701">
    <property type="entry name" value="MFS"/>
</dbReference>
<dbReference type="InterPro" id="IPR036259">
    <property type="entry name" value="MFS_trans_sf"/>
</dbReference>
<dbReference type="Proteomes" id="UP000014074">
    <property type="component" value="Unassembled WGS sequence"/>
</dbReference>
<feature type="transmembrane region" description="Helical" evidence="7">
    <location>
        <begin position="100"/>
        <end position="121"/>
    </location>
</feature>
<dbReference type="GO" id="GO:0022857">
    <property type="term" value="F:transmembrane transporter activity"/>
    <property type="evidence" value="ECO:0007669"/>
    <property type="project" value="InterPro"/>
</dbReference>
<reference evidence="10" key="1">
    <citation type="journal article" date="2013" name="Genome Announc.">
        <title>Draft genome sequence of the ascomycete Phaeoacremonium aleophilum strain UCR-PA7, a causal agent of the esca disease complex in grapevines.</title>
        <authorList>
            <person name="Blanco-Ulate B."/>
            <person name="Rolshausen P."/>
            <person name="Cantu D."/>
        </authorList>
    </citation>
    <scope>NUCLEOTIDE SEQUENCE [LARGE SCALE GENOMIC DNA]</scope>
    <source>
        <strain evidence="10">UCR-PA7</strain>
    </source>
</reference>
<sequence>MSIADKDTSVEVNPPTKDGKVVADGDGSDLESSQSGPGVVAETARVLDHAAEVRLCRKFDIRILPFLAVMYLFNALDKGNLGNAQTDGLSDDLHFKDGQYNLIVSIFFVPYVIFAPPIAMLGKKFGPARVLPIMMFTFGSMTLLSASVQNFGGIFALRWFLGMAESAFFPLVIYYLTTFYRRGELARRLAIFYAASNIANAFSGLLAFGVFHIKSNMFAWRYLFIIEGSASVLFSFVAFWYLPKSAATAKFLNEEEKHLAFYRIQVDSSSVVGEEFNLKDALKIFTYPSTYGFLLIEICLGVPLQSVSLFLPQIVQRLGYSKVKTNLYTVAPNITGAVMLLILAFSSDFTRLRFPFIILGYTFTFIGFIIFASITDVEAQIRVAYFATFMMCWGTSAPSVILSTWYNNNVAHEGRRVTLTSVGVPLANVMGLVSSNIFQTHDAPKYLPALITTACFGATGALVTACLGAYMIFDNKRRNRKAGIKIDARDVPTQRLRDGPSSPEFRWFL</sequence>
<dbReference type="OrthoDB" id="2985014at2759"/>
<evidence type="ECO:0000256" key="4">
    <source>
        <dbReference type="ARBA" id="ARBA00022989"/>
    </source>
</evidence>
<dbReference type="GeneID" id="19322053"/>
<evidence type="ECO:0000256" key="6">
    <source>
        <dbReference type="SAM" id="MobiDB-lite"/>
    </source>
</evidence>
<name>R8BTK0_PHAM7</name>
<dbReference type="PROSITE" id="PS50850">
    <property type="entry name" value="MFS"/>
    <property type="match status" value="1"/>
</dbReference>
<feature type="transmembrane region" description="Helical" evidence="7">
    <location>
        <begin position="189"/>
        <end position="213"/>
    </location>
</feature>
<dbReference type="PANTHER" id="PTHR43791">
    <property type="entry name" value="PERMEASE-RELATED"/>
    <property type="match status" value="1"/>
</dbReference>
<dbReference type="EMBL" id="KB932907">
    <property type="protein sequence ID" value="EOO02634.1"/>
    <property type="molecule type" value="Genomic_DNA"/>
</dbReference>
<feature type="domain" description="Major facilitator superfamily (MFS) profile" evidence="8">
    <location>
        <begin position="63"/>
        <end position="509"/>
    </location>
</feature>
<dbReference type="PANTHER" id="PTHR43791:SF50">
    <property type="entry name" value="TRANSPORTER, PUTATIVE (AFU_ORTHOLOGUE AFUA_2G00840)-RELATED"/>
    <property type="match status" value="1"/>
</dbReference>
<dbReference type="eggNOG" id="KOG2533">
    <property type="taxonomic scope" value="Eukaryota"/>
</dbReference>
<feature type="transmembrane region" description="Helical" evidence="7">
    <location>
        <begin position="157"/>
        <end position="177"/>
    </location>
</feature>